<comment type="similarity">
    <text evidence="2">Belongs to the transposase 11 family.</text>
</comment>
<comment type="function">
    <text evidence="1">Involved in the transposition of the insertion sequence IS5.</text>
</comment>
<accession>A0A4V1L4R0</accession>
<dbReference type="Proteomes" id="UP000289946">
    <property type="component" value="Unassembled WGS sequence"/>
</dbReference>
<feature type="region of interest" description="Disordered" evidence="6">
    <location>
        <begin position="161"/>
        <end position="203"/>
    </location>
</feature>
<evidence type="ECO:0000256" key="2">
    <source>
        <dbReference type="ARBA" id="ARBA00010075"/>
    </source>
</evidence>
<evidence type="ECO:0000313" key="9">
    <source>
        <dbReference type="EMBL" id="RXG83972.1"/>
    </source>
</evidence>
<dbReference type="EMBL" id="LBJM01000006">
    <property type="protein sequence ID" value="RXH42344.1"/>
    <property type="molecule type" value="Genomic_DNA"/>
</dbReference>
<evidence type="ECO:0000256" key="4">
    <source>
        <dbReference type="ARBA" id="ARBA00023125"/>
    </source>
</evidence>
<evidence type="ECO:0000313" key="10">
    <source>
        <dbReference type="EMBL" id="RXH42344.1"/>
    </source>
</evidence>
<reference evidence="9 11" key="2">
    <citation type="submission" date="2018-10" db="EMBL/GenBank/DDBJ databases">
        <title>Bradyrhizobium sp. nov., isolated from effective nodules of peanut in China.</title>
        <authorList>
            <person name="Li Y."/>
        </authorList>
    </citation>
    <scope>NUCLEOTIDE SEQUENCE [LARGE SCALE GENOMIC DNA]</scope>
    <source>
        <strain evidence="9 11">CCBAU 51781</strain>
    </source>
</reference>
<sequence length="368" mass="41235">MRGSDERSGSLFSYVDLEARVRPDHALRKIREIVNAALDDLSKAFAGLYTDFGRPSIAPERLLRAMLLQAFYGIRSERQLMERLEFDLLFRWFVGLGVDDPVWDHSTFSKNRDRLLEGEIAAKFLSAVMAQPKVKRLLSSDHFSVDGTLIEAWASIKSFRRRDGGDNDSGGPGRNAERSFHKEKRSNKTHQSTTDPEARLYKKGDGQPAKLCYMGHALMENRHGLAVGGIVSQATGTAERETALALIDNCHPRGRRVTLGADKAYDVTQFVHDLRERSVTPHIAIDGHLSKTGVPRKTAVDARSTRHAGYEISQRCRKRIEEVFGWIKSSAGLAKVKLRGRERVDAVFTLALAAYNLIRLPKLLAVQL</sequence>
<evidence type="ECO:0000259" key="8">
    <source>
        <dbReference type="Pfam" id="PF05598"/>
    </source>
</evidence>
<dbReference type="Pfam" id="PF05598">
    <property type="entry name" value="DUF772"/>
    <property type="match status" value="1"/>
</dbReference>
<dbReference type="GO" id="GO:0003677">
    <property type="term" value="F:DNA binding"/>
    <property type="evidence" value="ECO:0007669"/>
    <property type="project" value="UniProtKB-KW"/>
</dbReference>
<feature type="domain" description="Transposase InsH N-terminal" evidence="8">
    <location>
        <begin position="16"/>
        <end position="114"/>
    </location>
</feature>
<keyword evidence="4" id="KW-0238">DNA-binding</keyword>
<keyword evidence="11" id="KW-1185">Reference proteome</keyword>
<comment type="caution">
    <text evidence="10">The sequence shown here is derived from an EMBL/GenBank/DDBJ whole genome shotgun (WGS) entry which is preliminary data.</text>
</comment>
<dbReference type="InterPro" id="IPR002559">
    <property type="entry name" value="Transposase_11"/>
</dbReference>
<dbReference type="EMBL" id="RDRA01000079">
    <property type="protein sequence ID" value="RXG83972.1"/>
    <property type="molecule type" value="Genomic_DNA"/>
</dbReference>
<organism evidence="10 12">
    <name type="scientific">Bradyrhizobium zhanjiangense</name>
    <dbReference type="NCBI Taxonomy" id="1325107"/>
    <lineage>
        <taxon>Bacteria</taxon>
        <taxon>Pseudomonadati</taxon>
        <taxon>Pseudomonadota</taxon>
        <taxon>Alphaproteobacteria</taxon>
        <taxon>Hyphomicrobiales</taxon>
        <taxon>Nitrobacteraceae</taxon>
        <taxon>Bradyrhizobium</taxon>
    </lineage>
</organism>
<reference evidence="10 12" key="1">
    <citation type="submission" date="2015-04" db="EMBL/GenBank/DDBJ databases">
        <title>Comparative genomics of rhizobia nodulating Arachis hypogaea in China.</title>
        <authorList>
            <person name="Li Y."/>
        </authorList>
    </citation>
    <scope>NUCLEOTIDE SEQUENCE [LARGE SCALE GENOMIC DNA]</scope>
    <source>
        <strain evidence="10 12">CCBAU 51787</strain>
    </source>
</reference>
<evidence type="ECO:0000313" key="12">
    <source>
        <dbReference type="Proteomes" id="UP000290565"/>
    </source>
</evidence>
<keyword evidence="5" id="KW-0233">DNA recombination</keyword>
<dbReference type="PANTHER" id="PTHR35604:SF2">
    <property type="entry name" value="TRANSPOSASE INSH FOR INSERTION SEQUENCE ELEMENT IS5A-RELATED"/>
    <property type="match status" value="1"/>
</dbReference>
<dbReference type="GO" id="GO:0004803">
    <property type="term" value="F:transposase activity"/>
    <property type="evidence" value="ECO:0007669"/>
    <property type="project" value="InterPro"/>
</dbReference>
<proteinExistence type="inferred from homology"/>
<feature type="domain" description="Transposase IS4-like" evidence="7">
    <location>
        <begin position="201"/>
        <end position="357"/>
    </location>
</feature>
<dbReference type="GO" id="GO:0006313">
    <property type="term" value="P:DNA transposition"/>
    <property type="evidence" value="ECO:0007669"/>
    <property type="project" value="InterPro"/>
</dbReference>
<protein>
    <submittedName>
        <fullName evidence="9 10">Transposase</fullName>
    </submittedName>
</protein>
<evidence type="ECO:0000256" key="3">
    <source>
        <dbReference type="ARBA" id="ARBA00022578"/>
    </source>
</evidence>
<dbReference type="PANTHER" id="PTHR35604">
    <property type="entry name" value="TRANSPOSASE INSH FOR INSERTION SEQUENCE ELEMENT IS5A-RELATED"/>
    <property type="match status" value="1"/>
</dbReference>
<dbReference type="RefSeq" id="WP_128937143.1">
    <property type="nucleotide sequence ID" value="NZ_CP022221.1"/>
</dbReference>
<dbReference type="Pfam" id="PF01609">
    <property type="entry name" value="DDE_Tnp_1"/>
    <property type="match status" value="1"/>
</dbReference>
<dbReference type="NCBIfam" id="NF033581">
    <property type="entry name" value="transpos_IS5_4"/>
    <property type="match status" value="1"/>
</dbReference>
<evidence type="ECO:0000256" key="5">
    <source>
        <dbReference type="ARBA" id="ARBA00023172"/>
    </source>
</evidence>
<dbReference type="Proteomes" id="UP000290565">
    <property type="component" value="Unassembled WGS sequence"/>
</dbReference>
<name>A0A4V1L4R0_9BRAD</name>
<gene>
    <name evidence="9" type="ORF">EAS62_40005</name>
    <name evidence="10" type="ORF">XH94_02945</name>
</gene>
<evidence type="ECO:0000256" key="1">
    <source>
        <dbReference type="ARBA" id="ARBA00003544"/>
    </source>
</evidence>
<dbReference type="InterPro" id="IPR047959">
    <property type="entry name" value="Transpos_IS5"/>
</dbReference>
<dbReference type="AlphaFoldDB" id="A0A4V1L4R0"/>
<evidence type="ECO:0000259" key="7">
    <source>
        <dbReference type="Pfam" id="PF01609"/>
    </source>
</evidence>
<dbReference type="InterPro" id="IPR008490">
    <property type="entry name" value="Transposase_InsH_N"/>
</dbReference>
<evidence type="ECO:0000256" key="6">
    <source>
        <dbReference type="SAM" id="MobiDB-lite"/>
    </source>
</evidence>
<keyword evidence="3" id="KW-0815">Transposition</keyword>
<evidence type="ECO:0000313" key="11">
    <source>
        <dbReference type="Proteomes" id="UP000289946"/>
    </source>
</evidence>